<evidence type="ECO:0000256" key="7">
    <source>
        <dbReference type="ARBA" id="ARBA00022824"/>
    </source>
</evidence>
<evidence type="ECO:0000256" key="9">
    <source>
        <dbReference type="ARBA" id="ARBA00022989"/>
    </source>
</evidence>
<dbReference type="Proteomes" id="UP001626550">
    <property type="component" value="Unassembled WGS sequence"/>
</dbReference>
<keyword evidence="10" id="KW-0472">Membrane</keyword>
<dbReference type="InterPro" id="IPR001650">
    <property type="entry name" value="Helicase_C-like"/>
</dbReference>
<accession>A0ABD2PXX6</accession>
<sequence>MSSRRQTRLTALDLIGFLGASATPKQWLHCSESDINNLVEQVTDSNLKLSLPFGIGLHHAGLRDHDRRIVEELFVNQKIQILAATSTLAWGVNFPAHLVVVKGTEYYDGKTKRYIDFPITDVLQMMGRAGRPQYDNHGKAVVMVQDTKKAYYKRFLYEPFPVESYLLNVLPDHLNAEIVAGAVGSMQQALEYLTWTFFFRRLMQNPSFYGLQDVSAEAVNDHLSQLVSNAISSLVDNYCVYYDDEDEYTVHPTEYGQIASFYYLSHESIGQFIEQIKPDSTVEQLLEVLCNAKEFSLLPVRHNEDLLNAEMAKVMPLRVISGFDSPHTKTHLLVQAHLCHLSPSQLPMADYVTDTKSVLDNVPRILQAMIDLCAQRAWACAVLRCIQLVQMMCQRRWLRDCTLLQLPGLNSTLLSLFTCRDGSLINSLANLLYMLEQKSSNLDFTSVVQSCDLHPTEVTDLCSVLLKMPLLELRCEVVGGAEHDHSTQSIDFHNRQPIKIVPDEQYALMINFKIARLRQDHLAPLHRASSRSDKTMKSAYTPGFAKPKEEGWMAVLAIDIPSRSLLSGATDLLAIKRISSDQASNSMRPISLSFCLEKSLLDQLSVGSETTLTLYLMSDCYLGLDQQFSIKCDLSQEY</sequence>
<evidence type="ECO:0000313" key="14">
    <source>
        <dbReference type="EMBL" id="KAL3312269.1"/>
    </source>
</evidence>
<protein>
    <submittedName>
        <fullName evidence="14">Activating signal cointegrator 1 complex subunit</fullName>
    </submittedName>
</protein>
<evidence type="ECO:0000256" key="11">
    <source>
        <dbReference type="ARBA" id="ARBA00023186"/>
    </source>
</evidence>
<evidence type="ECO:0000256" key="12">
    <source>
        <dbReference type="SAM" id="SignalP"/>
    </source>
</evidence>
<dbReference type="AlphaFoldDB" id="A0ABD2PXX6"/>
<dbReference type="SUPFAM" id="SSF81296">
    <property type="entry name" value="E set domains"/>
    <property type="match status" value="1"/>
</dbReference>
<evidence type="ECO:0000256" key="8">
    <source>
        <dbReference type="ARBA" id="ARBA00022840"/>
    </source>
</evidence>
<reference evidence="14 15" key="1">
    <citation type="submission" date="2024-11" db="EMBL/GenBank/DDBJ databases">
        <title>Adaptive evolution of stress response genes in parasites aligns with host niche diversity.</title>
        <authorList>
            <person name="Hahn C."/>
            <person name="Resl P."/>
        </authorList>
    </citation>
    <scope>NUCLEOTIDE SEQUENCE [LARGE SCALE GENOMIC DNA]</scope>
    <source>
        <strain evidence="14">EGGRZ-B1_66</strain>
        <tissue evidence="14">Body</tissue>
    </source>
</reference>
<comment type="caution">
    <text evidence="14">The sequence shown here is derived from an EMBL/GenBank/DDBJ whole genome shotgun (WGS) entry which is preliminary data.</text>
</comment>
<dbReference type="PANTHER" id="PTHR24075">
    <property type="entry name" value="SEC63 DOMAIN-CONTAINING"/>
    <property type="match status" value="1"/>
</dbReference>
<dbReference type="CDD" id="cd18795">
    <property type="entry name" value="SF2_C_Ski2"/>
    <property type="match status" value="1"/>
</dbReference>
<dbReference type="Gene3D" id="2.60.40.150">
    <property type="entry name" value="C2 domain"/>
    <property type="match status" value="1"/>
</dbReference>
<evidence type="ECO:0000256" key="2">
    <source>
        <dbReference type="ARBA" id="ARBA00004240"/>
    </source>
</evidence>
<dbReference type="GO" id="GO:0005524">
    <property type="term" value="F:ATP binding"/>
    <property type="evidence" value="ECO:0007669"/>
    <property type="project" value="UniProtKB-KW"/>
</dbReference>
<keyword evidence="3" id="KW-0812">Transmembrane</keyword>
<dbReference type="FunFam" id="3.40.50.300:FF:006065">
    <property type="entry name" value="Predicted protein"/>
    <property type="match status" value="1"/>
</dbReference>
<keyword evidence="6" id="KW-0347">Helicase</keyword>
<dbReference type="SMART" id="SM00973">
    <property type="entry name" value="Sec63"/>
    <property type="match status" value="1"/>
</dbReference>
<keyword evidence="7" id="KW-0256">Endoplasmic reticulum</keyword>
<dbReference type="InterPro" id="IPR004179">
    <property type="entry name" value="Sec63-dom"/>
</dbReference>
<dbReference type="EMBL" id="JBJKFK010001771">
    <property type="protein sequence ID" value="KAL3312269.1"/>
    <property type="molecule type" value="Genomic_DNA"/>
</dbReference>
<dbReference type="Pfam" id="PF23445">
    <property type="entry name" value="WHD_SNRNP200"/>
    <property type="match status" value="1"/>
</dbReference>
<dbReference type="GO" id="GO:0005783">
    <property type="term" value="C:endoplasmic reticulum"/>
    <property type="evidence" value="ECO:0007669"/>
    <property type="project" value="UniProtKB-SubCell"/>
</dbReference>
<dbReference type="PANTHER" id="PTHR24075:SF6">
    <property type="entry name" value="ACTIVATING SIGNAL COINTEGRATOR 1 COMPLEX SUBUNIT 3"/>
    <property type="match status" value="1"/>
</dbReference>
<keyword evidence="5" id="KW-0378">Hydrolase</keyword>
<feature type="chain" id="PRO_5044859853" evidence="12">
    <location>
        <begin position="23"/>
        <end position="638"/>
    </location>
</feature>
<dbReference type="Gene3D" id="1.10.3380.10">
    <property type="entry name" value="Sec63 N-terminal domain-like domain"/>
    <property type="match status" value="1"/>
</dbReference>
<gene>
    <name evidence="14" type="primary">ASCC3_2</name>
    <name evidence="14" type="ORF">Ciccas_009140</name>
</gene>
<dbReference type="GO" id="GO:0016020">
    <property type="term" value="C:membrane"/>
    <property type="evidence" value="ECO:0007669"/>
    <property type="project" value="UniProtKB-SubCell"/>
</dbReference>
<dbReference type="SMART" id="SM00490">
    <property type="entry name" value="HELICc"/>
    <property type="match status" value="1"/>
</dbReference>
<comment type="subcellular location">
    <subcellularLocation>
        <location evidence="2">Endoplasmic reticulum</location>
    </subcellularLocation>
    <subcellularLocation>
        <location evidence="1">Membrane</location>
        <topology evidence="1">Multi-pass membrane protein</topology>
    </subcellularLocation>
</comment>
<dbReference type="Pfam" id="PF02889">
    <property type="entry name" value="Sec63"/>
    <property type="match status" value="1"/>
</dbReference>
<dbReference type="InterPro" id="IPR027417">
    <property type="entry name" value="P-loop_NTPase"/>
</dbReference>
<evidence type="ECO:0000256" key="10">
    <source>
        <dbReference type="ARBA" id="ARBA00023136"/>
    </source>
</evidence>
<dbReference type="SUPFAM" id="SSF52540">
    <property type="entry name" value="P-loop containing nucleoside triphosphate hydrolases"/>
    <property type="match status" value="1"/>
</dbReference>
<keyword evidence="4" id="KW-0547">Nucleotide-binding</keyword>
<keyword evidence="12" id="KW-0732">Signal</keyword>
<keyword evidence="15" id="KW-1185">Reference proteome</keyword>
<keyword evidence="11" id="KW-0143">Chaperone</keyword>
<dbReference type="GO" id="GO:0016787">
    <property type="term" value="F:hydrolase activity"/>
    <property type="evidence" value="ECO:0007669"/>
    <property type="project" value="UniProtKB-KW"/>
</dbReference>
<evidence type="ECO:0000256" key="4">
    <source>
        <dbReference type="ARBA" id="ARBA00022741"/>
    </source>
</evidence>
<dbReference type="InterPro" id="IPR014756">
    <property type="entry name" value="Ig_E-set"/>
</dbReference>
<dbReference type="FunFam" id="1.10.10.10:FF:000012">
    <property type="entry name" value="U5 small nuclear ribonucleoprotein helicase"/>
    <property type="match status" value="1"/>
</dbReference>
<dbReference type="Pfam" id="PF00271">
    <property type="entry name" value="Helicase_C"/>
    <property type="match status" value="1"/>
</dbReference>
<evidence type="ECO:0000256" key="3">
    <source>
        <dbReference type="ARBA" id="ARBA00022692"/>
    </source>
</evidence>
<feature type="signal peptide" evidence="12">
    <location>
        <begin position="1"/>
        <end position="22"/>
    </location>
</feature>
<evidence type="ECO:0000313" key="15">
    <source>
        <dbReference type="Proteomes" id="UP001626550"/>
    </source>
</evidence>
<dbReference type="SUPFAM" id="SSF158702">
    <property type="entry name" value="Sec63 N-terminal domain-like"/>
    <property type="match status" value="1"/>
</dbReference>
<keyword evidence="8" id="KW-0067">ATP-binding</keyword>
<organism evidence="14 15">
    <name type="scientific">Cichlidogyrus casuarinus</name>
    <dbReference type="NCBI Taxonomy" id="1844966"/>
    <lineage>
        <taxon>Eukaryota</taxon>
        <taxon>Metazoa</taxon>
        <taxon>Spiralia</taxon>
        <taxon>Lophotrochozoa</taxon>
        <taxon>Platyhelminthes</taxon>
        <taxon>Monogenea</taxon>
        <taxon>Monopisthocotylea</taxon>
        <taxon>Dactylogyridea</taxon>
        <taxon>Ancyrocephalidae</taxon>
        <taxon>Cichlidogyrus</taxon>
    </lineage>
</organism>
<dbReference type="InterPro" id="IPR036388">
    <property type="entry name" value="WH-like_DNA-bd_sf"/>
</dbReference>
<dbReference type="Gene3D" id="1.10.10.10">
    <property type="entry name" value="Winged helix-like DNA-binding domain superfamily/Winged helix DNA-binding domain"/>
    <property type="match status" value="1"/>
</dbReference>
<evidence type="ECO:0000256" key="6">
    <source>
        <dbReference type="ARBA" id="ARBA00022806"/>
    </source>
</evidence>
<dbReference type="PROSITE" id="PS51194">
    <property type="entry name" value="HELICASE_CTER"/>
    <property type="match status" value="1"/>
</dbReference>
<evidence type="ECO:0000259" key="13">
    <source>
        <dbReference type="PROSITE" id="PS51194"/>
    </source>
</evidence>
<dbReference type="InterPro" id="IPR057842">
    <property type="entry name" value="WH_MER3"/>
</dbReference>
<dbReference type="FunFam" id="1.10.3380.10:FF:000002">
    <property type="entry name" value="Activating signal cointegrator 1 complex subunit 3"/>
    <property type="match status" value="1"/>
</dbReference>
<feature type="domain" description="Helicase C-terminal" evidence="13">
    <location>
        <begin position="4"/>
        <end position="178"/>
    </location>
</feature>
<dbReference type="SUPFAM" id="SSF46785">
    <property type="entry name" value="Winged helix' DNA-binding domain"/>
    <property type="match status" value="1"/>
</dbReference>
<evidence type="ECO:0000256" key="1">
    <source>
        <dbReference type="ARBA" id="ARBA00004141"/>
    </source>
</evidence>
<dbReference type="InterPro" id="IPR036390">
    <property type="entry name" value="WH_DNA-bd_sf"/>
</dbReference>
<dbReference type="Gene3D" id="3.40.50.300">
    <property type="entry name" value="P-loop containing nucleotide triphosphate hydrolases"/>
    <property type="match status" value="1"/>
</dbReference>
<evidence type="ECO:0000256" key="5">
    <source>
        <dbReference type="ARBA" id="ARBA00022801"/>
    </source>
</evidence>
<proteinExistence type="predicted"/>
<dbReference type="InterPro" id="IPR035892">
    <property type="entry name" value="C2_domain_sf"/>
</dbReference>
<keyword evidence="9" id="KW-1133">Transmembrane helix</keyword>
<dbReference type="GO" id="GO:0004386">
    <property type="term" value="F:helicase activity"/>
    <property type="evidence" value="ECO:0007669"/>
    <property type="project" value="UniProtKB-KW"/>
</dbReference>
<name>A0ABD2PXX6_9PLAT</name>